<reference evidence="1 2" key="1">
    <citation type="submission" date="2023-07" db="EMBL/GenBank/DDBJ databases">
        <title>Sorghum-associated microbial communities from plants grown in Nebraska, USA.</title>
        <authorList>
            <person name="Schachtman D."/>
        </authorList>
    </citation>
    <scope>NUCLEOTIDE SEQUENCE [LARGE SCALE GENOMIC DNA]</scope>
    <source>
        <strain evidence="1 2">BE187</strain>
    </source>
</reference>
<dbReference type="RefSeq" id="WP_310055722.1">
    <property type="nucleotide sequence ID" value="NZ_JAVDVW010000002.1"/>
</dbReference>
<organism evidence="1 2">
    <name type="scientific">Agrilutibacter niabensis</name>
    <dbReference type="NCBI Taxonomy" id="380628"/>
    <lineage>
        <taxon>Bacteria</taxon>
        <taxon>Pseudomonadati</taxon>
        <taxon>Pseudomonadota</taxon>
        <taxon>Gammaproteobacteria</taxon>
        <taxon>Lysobacterales</taxon>
        <taxon>Lysobacteraceae</taxon>
        <taxon>Agrilutibacter</taxon>
    </lineage>
</organism>
<dbReference type="Proteomes" id="UP001267878">
    <property type="component" value="Unassembled WGS sequence"/>
</dbReference>
<evidence type="ECO:0000313" key="2">
    <source>
        <dbReference type="Proteomes" id="UP001267878"/>
    </source>
</evidence>
<name>A0ABU1VT62_9GAMM</name>
<gene>
    <name evidence="1" type="ORF">J2X04_003053</name>
</gene>
<sequence>MELQVFIGLSVDKKLFGGRDPASEELEALLEQASEQFAAHLAATVAAQGSPLRQIHATCGLFDATDTSASRARFRRQGEQLEVECAVDWRPWLERPALAQAGCVVEHAGEAMATALENKQQRTLADACRAFRPAFDLDAALAKRRAWLEGGDSSPGGG</sequence>
<protein>
    <submittedName>
        <fullName evidence="1">Uncharacterized protein</fullName>
    </submittedName>
</protein>
<evidence type="ECO:0000313" key="1">
    <source>
        <dbReference type="EMBL" id="MDR7100672.1"/>
    </source>
</evidence>
<accession>A0ABU1VT62</accession>
<comment type="caution">
    <text evidence="1">The sequence shown here is derived from an EMBL/GenBank/DDBJ whole genome shotgun (WGS) entry which is preliminary data.</text>
</comment>
<proteinExistence type="predicted"/>
<keyword evidence="2" id="KW-1185">Reference proteome</keyword>
<dbReference type="EMBL" id="JAVDVW010000002">
    <property type="protein sequence ID" value="MDR7100672.1"/>
    <property type="molecule type" value="Genomic_DNA"/>
</dbReference>